<dbReference type="Proteomes" id="UP000054097">
    <property type="component" value="Unassembled WGS sequence"/>
</dbReference>
<evidence type="ECO:0000313" key="4">
    <source>
        <dbReference type="Proteomes" id="UP000054097"/>
    </source>
</evidence>
<feature type="domain" description="C2H2-type" evidence="2">
    <location>
        <begin position="256"/>
        <end position="279"/>
    </location>
</feature>
<reference evidence="3 4" key="1">
    <citation type="submission" date="2014-04" db="EMBL/GenBank/DDBJ databases">
        <authorList>
            <consortium name="DOE Joint Genome Institute"/>
            <person name="Kuo A."/>
            <person name="Zuccaro A."/>
            <person name="Kohler A."/>
            <person name="Nagy L.G."/>
            <person name="Floudas D."/>
            <person name="Copeland A."/>
            <person name="Barry K.W."/>
            <person name="Cichocki N."/>
            <person name="Veneault-Fourrey C."/>
            <person name="LaButti K."/>
            <person name="Lindquist E.A."/>
            <person name="Lipzen A."/>
            <person name="Lundell T."/>
            <person name="Morin E."/>
            <person name="Murat C."/>
            <person name="Sun H."/>
            <person name="Tunlid A."/>
            <person name="Henrissat B."/>
            <person name="Grigoriev I.V."/>
            <person name="Hibbett D.S."/>
            <person name="Martin F."/>
            <person name="Nordberg H.P."/>
            <person name="Cantor M.N."/>
            <person name="Hua S.X."/>
        </authorList>
    </citation>
    <scope>NUCLEOTIDE SEQUENCE [LARGE SCALE GENOMIC DNA]</scope>
    <source>
        <strain evidence="3 4">MAFF 305830</strain>
    </source>
</reference>
<feature type="compositionally biased region" description="Polar residues" evidence="1">
    <location>
        <begin position="441"/>
        <end position="452"/>
    </location>
</feature>
<dbReference type="EMBL" id="KN824410">
    <property type="protein sequence ID" value="KIM20744.1"/>
    <property type="molecule type" value="Genomic_DNA"/>
</dbReference>
<name>A0A0C3AL31_SERVB</name>
<feature type="region of interest" description="Disordered" evidence="1">
    <location>
        <begin position="587"/>
        <end position="631"/>
    </location>
</feature>
<feature type="region of interest" description="Disordered" evidence="1">
    <location>
        <begin position="298"/>
        <end position="390"/>
    </location>
</feature>
<accession>A0A0C3AL31</accession>
<feature type="compositionally biased region" description="Polar residues" evidence="1">
    <location>
        <begin position="341"/>
        <end position="359"/>
    </location>
</feature>
<evidence type="ECO:0000256" key="1">
    <source>
        <dbReference type="SAM" id="MobiDB-lite"/>
    </source>
</evidence>
<feature type="region of interest" description="Disordered" evidence="1">
    <location>
        <begin position="1"/>
        <end position="89"/>
    </location>
</feature>
<reference evidence="4" key="2">
    <citation type="submission" date="2015-01" db="EMBL/GenBank/DDBJ databases">
        <title>Evolutionary Origins and Diversification of the Mycorrhizal Mutualists.</title>
        <authorList>
            <consortium name="DOE Joint Genome Institute"/>
            <consortium name="Mycorrhizal Genomics Consortium"/>
            <person name="Kohler A."/>
            <person name="Kuo A."/>
            <person name="Nagy L.G."/>
            <person name="Floudas D."/>
            <person name="Copeland A."/>
            <person name="Barry K.W."/>
            <person name="Cichocki N."/>
            <person name="Veneault-Fourrey C."/>
            <person name="LaButti K."/>
            <person name="Lindquist E.A."/>
            <person name="Lipzen A."/>
            <person name="Lundell T."/>
            <person name="Morin E."/>
            <person name="Murat C."/>
            <person name="Riley R."/>
            <person name="Ohm R."/>
            <person name="Sun H."/>
            <person name="Tunlid A."/>
            <person name="Henrissat B."/>
            <person name="Grigoriev I.V."/>
            <person name="Hibbett D.S."/>
            <person name="Martin F."/>
        </authorList>
    </citation>
    <scope>NUCLEOTIDE SEQUENCE [LARGE SCALE GENOMIC DNA]</scope>
    <source>
        <strain evidence="4">MAFF 305830</strain>
    </source>
</reference>
<dbReference type="PROSITE" id="PS00028">
    <property type="entry name" value="ZINC_FINGER_C2H2_1"/>
    <property type="match status" value="1"/>
</dbReference>
<feature type="region of interest" description="Disordered" evidence="1">
    <location>
        <begin position="431"/>
        <end position="452"/>
    </location>
</feature>
<protein>
    <recommendedName>
        <fullName evidence="2">C2H2-type domain-containing protein</fullName>
    </recommendedName>
</protein>
<feature type="compositionally biased region" description="Polar residues" evidence="1">
    <location>
        <begin position="31"/>
        <end position="42"/>
    </location>
</feature>
<feature type="compositionally biased region" description="Polar residues" evidence="1">
    <location>
        <begin position="8"/>
        <end position="22"/>
    </location>
</feature>
<keyword evidence="4" id="KW-1185">Reference proteome</keyword>
<organism evidence="3 4">
    <name type="scientific">Serendipita vermifera MAFF 305830</name>
    <dbReference type="NCBI Taxonomy" id="933852"/>
    <lineage>
        <taxon>Eukaryota</taxon>
        <taxon>Fungi</taxon>
        <taxon>Dikarya</taxon>
        <taxon>Basidiomycota</taxon>
        <taxon>Agaricomycotina</taxon>
        <taxon>Agaricomycetes</taxon>
        <taxon>Sebacinales</taxon>
        <taxon>Serendipitaceae</taxon>
        <taxon>Serendipita</taxon>
    </lineage>
</organism>
<feature type="compositionally biased region" description="Low complexity" evidence="1">
    <location>
        <begin position="319"/>
        <end position="331"/>
    </location>
</feature>
<dbReference type="AlphaFoldDB" id="A0A0C3AL31"/>
<dbReference type="HOGENOM" id="CLU_394125_0_0_1"/>
<sequence length="705" mass="77528">MERDQPAFPTSTTQQQRPSNKLTAPKRPAAETSSVEPSTSNDADSDADGVISGQLNSGGPSNEIIPGDPPSTVFPHAGHPLVRLPPDTEEGPVAAVAEPARLGHLPAPEDTSGHVSADPSDLAGAADGAQPAGRRLGDIREILPQPVEHSRADLLTITGLGDCLESVILNHSGRTKTDQLLALRALLQLCLRLCRDPRTEVYEATRKNGRPKGAVLCIKCLLCPPGSPTFVPPNPIRRFGEHLLVTHLGIKKPFGCYEDNCPKRFALPQDCDRHEKNEHRLYRRKAFNKLLKSIEEDRKNAQKLSTSTDEPCLSPPNLLPSTSQQSLPSTSKQGARRGVSKTDNNTGTRSRPSQSTGPIQRSDRTPTRPRPRRAAVPRQETPHVVPHGNTNISVDNEPHISQVMPGNPPSGWVLDVRQHMLGYLQVPENSRDSVYPHPSHIESSNSSNWTRQDANHLTTNAPTQEHMDPGMGSQIDFNVAVDPGVSHLHFNAFAQQTQAPVYYTPVESSAGTPDYSDLLRGSPHSYQHPQNDLIHNVPSPMMDYLPRPSHGYMEPPIPQGHGTAAPDLNDWINRQHPSTLDPYANMHQTAPNSFMNTGRSHTWRQPNPPHDPQNPTGQWPGNGGNGSGPRLANRGHWRYRLYSILKTRMEDVSSCTLLFQLWLTALFAFAALTLLTSTDSPDLRFHAFEDSILSRLSRLRRSLVS</sequence>
<dbReference type="InterPro" id="IPR013087">
    <property type="entry name" value="Znf_C2H2_type"/>
</dbReference>
<feature type="region of interest" description="Disordered" evidence="1">
    <location>
        <begin position="103"/>
        <end position="133"/>
    </location>
</feature>
<evidence type="ECO:0000259" key="2">
    <source>
        <dbReference type="PROSITE" id="PS00028"/>
    </source>
</evidence>
<feature type="compositionally biased region" description="Polar residues" evidence="1">
    <location>
        <begin position="587"/>
        <end position="605"/>
    </location>
</feature>
<proteinExistence type="predicted"/>
<evidence type="ECO:0000313" key="3">
    <source>
        <dbReference type="EMBL" id="KIM20744.1"/>
    </source>
</evidence>
<gene>
    <name evidence="3" type="ORF">M408DRAFT_333821</name>
</gene>